<proteinExistence type="inferred from homology"/>
<dbReference type="Pfam" id="PF04095">
    <property type="entry name" value="NAPRTase"/>
    <property type="match status" value="1"/>
</dbReference>
<evidence type="ECO:0000256" key="6">
    <source>
        <dbReference type="ARBA" id="ARBA00035024"/>
    </source>
</evidence>
<evidence type="ECO:0000256" key="8">
    <source>
        <dbReference type="ARBA" id="ARBA00047835"/>
    </source>
</evidence>
<comment type="catalytic activity">
    <reaction evidence="8">
        <text>beta-nicotinamide D-ribonucleotide + diphosphate = 5-phospho-alpha-D-ribose 1-diphosphate + nicotinamide + H(+)</text>
        <dbReference type="Rhea" id="RHEA:16149"/>
        <dbReference type="ChEBI" id="CHEBI:14649"/>
        <dbReference type="ChEBI" id="CHEBI:15378"/>
        <dbReference type="ChEBI" id="CHEBI:17154"/>
        <dbReference type="ChEBI" id="CHEBI:33019"/>
        <dbReference type="ChEBI" id="CHEBI:58017"/>
        <dbReference type="EC" id="2.4.2.12"/>
    </reaction>
    <physiologicalReaction direction="right-to-left" evidence="8">
        <dbReference type="Rhea" id="RHEA:16151"/>
    </physiologicalReaction>
</comment>
<dbReference type="BioCyc" id="JESP1508404:G14D9-13346-MONOMER"/>
<reference evidence="11 12" key="1">
    <citation type="submission" date="2014-08" db="EMBL/GenBank/DDBJ databases">
        <title>Complete genome of a marine bacteria Jeotgalibacillus malaysiensis.</title>
        <authorList>
            <person name="Yaakop A.S."/>
            <person name="Chan K.-G."/>
            <person name="Goh K.M."/>
        </authorList>
    </citation>
    <scope>NUCLEOTIDE SEQUENCE [LARGE SCALE GENOMIC DNA]</scope>
    <source>
        <strain evidence="11 12">D5</strain>
        <plasmid evidence="12">Plasmid</plasmid>
    </source>
</reference>
<keyword evidence="11" id="KW-0614">Plasmid</keyword>
<dbReference type="PANTHER" id="PTHR43816">
    <property type="entry name" value="NICOTINAMIDE PHOSPHORIBOSYLTRANSFERASE"/>
    <property type="match status" value="1"/>
</dbReference>
<evidence type="ECO:0000259" key="9">
    <source>
        <dbReference type="Pfam" id="PF04095"/>
    </source>
</evidence>
<dbReference type="HOGENOM" id="CLU_012550_2_0_9"/>
<dbReference type="OrthoDB" id="394882at2"/>
<evidence type="ECO:0000256" key="5">
    <source>
        <dbReference type="ARBA" id="ARBA00035007"/>
    </source>
</evidence>
<dbReference type="Proteomes" id="UP000031449">
    <property type="component" value="Plasmid unnamed"/>
</dbReference>
<gene>
    <name evidence="11" type="ORF">JMA_40620</name>
</gene>
<dbReference type="InterPro" id="IPR013785">
    <property type="entry name" value="Aldolase_TIM"/>
</dbReference>
<dbReference type="NCBIfam" id="NF006629">
    <property type="entry name" value="PRK09198.1"/>
    <property type="match status" value="1"/>
</dbReference>
<keyword evidence="2" id="KW-0662">Pyridine nucleotide biosynthesis</keyword>
<dbReference type="GO" id="GO:0047280">
    <property type="term" value="F:nicotinamide phosphoribosyltransferase activity"/>
    <property type="evidence" value="ECO:0007669"/>
    <property type="project" value="UniProtKB-EC"/>
</dbReference>
<dbReference type="InterPro" id="IPR041529">
    <property type="entry name" value="DUF5598"/>
</dbReference>
<dbReference type="PANTHER" id="PTHR43816:SF1">
    <property type="entry name" value="NICOTINAMIDE PHOSPHORIBOSYLTRANSFERASE"/>
    <property type="match status" value="1"/>
</dbReference>
<dbReference type="AlphaFoldDB" id="A0A0B5AT62"/>
<evidence type="ECO:0000256" key="2">
    <source>
        <dbReference type="ARBA" id="ARBA00022642"/>
    </source>
</evidence>
<evidence type="ECO:0000313" key="11">
    <source>
        <dbReference type="EMBL" id="AJD93380.1"/>
    </source>
</evidence>
<organism evidence="11 12">
    <name type="scientific">Jeotgalibacillus malaysiensis</name>
    <dbReference type="NCBI Taxonomy" id="1508404"/>
    <lineage>
        <taxon>Bacteria</taxon>
        <taxon>Bacillati</taxon>
        <taxon>Bacillota</taxon>
        <taxon>Bacilli</taxon>
        <taxon>Bacillales</taxon>
        <taxon>Caryophanaceae</taxon>
        <taxon>Jeotgalibacillus</taxon>
    </lineage>
</organism>
<dbReference type="InterPro" id="IPR041525">
    <property type="entry name" value="N/Namide_PRibTrfase"/>
</dbReference>
<dbReference type="SUPFAM" id="SSF51690">
    <property type="entry name" value="Nicotinate/Quinolinate PRTase C-terminal domain-like"/>
    <property type="match status" value="1"/>
</dbReference>
<dbReference type="InterPro" id="IPR016471">
    <property type="entry name" value="Nicotinamide_PRibTrfase"/>
</dbReference>
<protein>
    <recommendedName>
        <fullName evidence="7">Nicotinamide phosphoribosyltransferase</fullName>
        <ecNumber evidence="6">2.4.2.12</ecNumber>
    </recommendedName>
</protein>
<feature type="domain" description="Nicotinate/nicotinamide phosphoribosyltransferase" evidence="9">
    <location>
        <begin position="192"/>
        <end position="448"/>
    </location>
</feature>
<dbReference type="Gene3D" id="3.20.20.70">
    <property type="entry name" value="Aldolase class I"/>
    <property type="match status" value="1"/>
</dbReference>
<comment type="pathway">
    <text evidence="5">Cofactor biosynthesis; NAD(+) biosynthesis; nicotinamide D-ribonucleotide from 5-phospho-alpha-D-ribose 1-diphosphate and nicotinamide: step 1/1.</text>
</comment>
<dbReference type="EC" id="2.4.2.12" evidence="6"/>
<accession>A0A0B5AT62</accession>
<evidence type="ECO:0000256" key="4">
    <source>
        <dbReference type="ARBA" id="ARBA00022679"/>
    </source>
</evidence>
<keyword evidence="4 11" id="KW-0808">Transferase</keyword>
<keyword evidence="12" id="KW-1185">Reference proteome</keyword>
<evidence type="ECO:0000256" key="1">
    <source>
        <dbReference type="ARBA" id="ARBA00010897"/>
    </source>
</evidence>
<evidence type="ECO:0000256" key="3">
    <source>
        <dbReference type="ARBA" id="ARBA00022676"/>
    </source>
</evidence>
<keyword evidence="3 11" id="KW-0328">Glycosyltransferase</keyword>
<dbReference type="GO" id="GO:0009435">
    <property type="term" value="P:NAD+ biosynthetic process"/>
    <property type="evidence" value="ECO:0007669"/>
    <property type="project" value="InterPro"/>
</dbReference>
<geneLocation type="plasmid" evidence="12"/>
<dbReference type="InterPro" id="IPR036068">
    <property type="entry name" value="Nicotinate_pribotase-like_C"/>
</dbReference>
<evidence type="ECO:0000256" key="7">
    <source>
        <dbReference type="ARBA" id="ARBA00035036"/>
    </source>
</evidence>
<dbReference type="Pfam" id="PF18127">
    <property type="entry name" value="NAMPT_N"/>
    <property type="match status" value="1"/>
</dbReference>
<evidence type="ECO:0000313" key="12">
    <source>
        <dbReference type="Proteomes" id="UP000031449"/>
    </source>
</evidence>
<name>A0A0B5AT62_9BACL</name>
<sequence>MNTQTTINQYPANTLPLLLCDYYKLSHRAQYPKGTEVVYSTWTPRKSLMPGINGAVAFGFQSFIQETLVEYFNREFFQRDINEITAEYTRIVKHTLFVENVDVSHLEALHKLGYLPIRMKAVPEGTLVPLNTPMLTLENTKPEFFWLTNFLETMMSSELWQSSTSATISRDYKRILTKFAMETNGNADHVPFQAHDFSFRGMVGIDGATKSGAAHLTSFVGTDTIPAISFLERHYGANVEKELVGTSIPATEHSVMCAHGHDERESFRKLIQEIYPAGFVSIVSDTWDFWNVIENVIPSLKEEILARDGKVVIRPDSGNPVKIIVGDENGATELERKGLVEALWDIFGGEVNELGYKVLDPHIGAIYGDSITRERAEQILQGLKDKGFAASNIVFGVGSFSFQFTTRDSLGFAMKATWTLRSDGEFMIFKAPKTDASKNSQRGRVVVFEEDGEIKFRDGLTLETEAEFVQTVTPLFQTIFEDGQVQNLTTLNEVRERVTASLA</sequence>
<feature type="domain" description="Nicotinamide phosphoribosyltransferase N-terminal" evidence="10">
    <location>
        <begin position="17"/>
        <end position="101"/>
    </location>
</feature>
<comment type="similarity">
    <text evidence="1">Belongs to the NAPRTase family.</text>
</comment>
<dbReference type="KEGG" id="jeo:JMA_40620"/>
<evidence type="ECO:0000259" key="10">
    <source>
        <dbReference type="Pfam" id="PF18127"/>
    </source>
</evidence>
<dbReference type="PIRSF" id="PIRSF005943">
    <property type="entry name" value="NMPRT"/>
    <property type="match status" value="1"/>
</dbReference>
<dbReference type="EMBL" id="CP009417">
    <property type="protein sequence ID" value="AJD93380.1"/>
    <property type="molecule type" value="Genomic_DNA"/>
</dbReference>